<evidence type="ECO:0000256" key="1">
    <source>
        <dbReference type="SAM" id="MobiDB-lite"/>
    </source>
</evidence>
<gene>
    <name evidence="2" type="ORF">E0H50_35275</name>
</gene>
<proteinExistence type="predicted"/>
<dbReference type="Proteomes" id="UP000292695">
    <property type="component" value="Unassembled WGS sequence"/>
</dbReference>
<keyword evidence="3" id="KW-1185">Reference proteome</keyword>
<dbReference type="AlphaFoldDB" id="A0A4R0I778"/>
<accession>A0A4R0I778</accession>
<feature type="compositionally biased region" description="Basic residues" evidence="1">
    <location>
        <begin position="68"/>
        <end position="77"/>
    </location>
</feature>
<feature type="region of interest" description="Disordered" evidence="1">
    <location>
        <begin position="65"/>
        <end position="96"/>
    </location>
</feature>
<protein>
    <submittedName>
        <fullName evidence="2">Uncharacterized protein</fullName>
    </submittedName>
</protein>
<dbReference type="EMBL" id="SJKA01000018">
    <property type="protein sequence ID" value="TCC22430.1"/>
    <property type="molecule type" value="Genomic_DNA"/>
</dbReference>
<evidence type="ECO:0000313" key="3">
    <source>
        <dbReference type="Proteomes" id="UP000292695"/>
    </source>
</evidence>
<organism evidence="2 3">
    <name type="scientific">Kribbella sindirgiensis</name>
    <dbReference type="NCBI Taxonomy" id="1124744"/>
    <lineage>
        <taxon>Bacteria</taxon>
        <taxon>Bacillati</taxon>
        <taxon>Actinomycetota</taxon>
        <taxon>Actinomycetes</taxon>
        <taxon>Propionibacteriales</taxon>
        <taxon>Kribbellaceae</taxon>
        <taxon>Kribbella</taxon>
    </lineage>
</organism>
<name>A0A4R0I778_9ACTN</name>
<reference evidence="2 3" key="1">
    <citation type="submission" date="2019-02" db="EMBL/GenBank/DDBJ databases">
        <title>Kribbella capetownensis sp. nov. and Kribbella speibonae sp. nov., isolated from soil.</title>
        <authorList>
            <person name="Curtis S.M."/>
            <person name="Norton I."/>
            <person name="Everest G.J."/>
            <person name="Meyers P.R."/>
        </authorList>
    </citation>
    <scope>NUCLEOTIDE SEQUENCE [LARGE SCALE GENOMIC DNA]</scope>
    <source>
        <strain evidence="2 3">DSM 27082</strain>
    </source>
</reference>
<comment type="caution">
    <text evidence="2">The sequence shown here is derived from an EMBL/GenBank/DDBJ whole genome shotgun (WGS) entry which is preliminary data.</text>
</comment>
<dbReference type="RefSeq" id="WP_131295341.1">
    <property type="nucleotide sequence ID" value="NZ_SJKA01000018.1"/>
</dbReference>
<evidence type="ECO:0000313" key="2">
    <source>
        <dbReference type="EMBL" id="TCC22430.1"/>
    </source>
</evidence>
<sequence>MSTSDITTSMPTATKLRAGLQALITPASAVPGLPLPPRRGSTPDDQLAHIIHVDEGTPRATFREATRRHTLTHRRPTREHQRQPTHNSADPGHVEDPDLLAIVVDMEGQQSETAKGALPEARLISIEGVSLPRRTDQLADTFAQGVEG</sequence>